<dbReference type="Proteomes" id="UP000264353">
    <property type="component" value="Chromosome A9"/>
</dbReference>
<accession>A0A397XRP5</accession>
<sequence>MSGADEGLCVLFASRVHHVDVNLFIVVVVVARRQRDDKCLVPRGTRVVLFVDSGGEFVLGIDPYDGVWLVWTVAPVHVLDILC</sequence>
<reference evidence="1 2" key="1">
    <citation type="submission" date="2018-06" db="EMBL/GenBank/DDBJ databases">
        <title>WGS assembly of Brassica rapa FPsc.</title>
        <authorList>
            <person name="Bowman J."/>
            <person name="Kohchi T."/>
            <person name="Yamato K."/>
            <person name="Jenkins J."/>
            <person name="Shu S."/>
            <person name="Ishizaki K."/>
            <person name="Yamaoka S."/>
            <person name="Nishihama R."/>
            <person name="Nakamura Y."/>
            <person name="Berger F."/>
            <person name="Adam C."/>
            <person name="Aki S."/>
            <person name="Althoff F."/>
            <person name="Araki T."/>
            <person name="Arteaga-Vazquez M."/>
            <person name="Balasubrmanian S."/>
            <person name="Bauer D."/>
            <person name="Boehm C."/>
            <person name="Briginshaw L."/>
            <person name="Caballero-Perez J."/>
            <person name="Catarino B."/>
            <person name="Chen F."/>
            <person name="Chiyoda S."/>
            <person name="Chovatia M."/>
            <person name="Davies K."/>
            <person name="Delmans M."/>
            <person name="Demura T."/>
            <person name="Dierschke T."/>
            <person name="Dolan L."/>
            <person name="Dorantes-Acosta A."/>
            <person name="Eklund D."/>
            <person name="Florent S."/>
            <person name="Flores-Sandoval E."/>
            <person name="Fujiyama A."/>
            <person name="Fukuzawa H."/>
            <person name="Galik B."/>
            <person name="Grimanelli D."/>
            <person name="Grimwood J."/>
            <person name="Grossniklaus U."/>
            <person name="Hamada T."/>
            <person name="Haseloff J."/>
            <person name="Hetherington A."/>
            <person name="Higo A."/>
            <person name="Hirakawa Y."/>
            <person name="Hundley H."/>
            <person name="Ikeda Y."/>
            <person name="Inoue K."/>
            <person name="Inoue S."/>
            <person name="Ishida S."/>
            <person name="Jia Q."/>
            <person name="Kakita M."/>
            <person name="Kanazawa T."/>
            <person name="Kawai Y."/>
            <person name="Kawashima T."/>
            <person name="Kennedy M."/>
            <person name="Kinose K."/>
            <person name="Kinoshita T."/>
            <person name="Kohara Y."/>
            <person name="Koide E."/>
            <person name="Komatsu K."/>
            <person name="Kopischke S."/>
            <person name="Kubo M."/>
            <person name="Kyozuka J."/>
            <person name="Lagercrantz U."/>
            <person name="Lin S."/>
            <person name="Lindquist E."/>
            <person name="Lipzen A."/>
            <person name="Lu C."/>
            <person name="Luna E."/>
            <person name="Martienssen R."/>
            <person name="Minamino N."/>
            <person name="Mizutani M."/>
            <person name="Mizutani M."/>
            <person name="Mochizuki N."/>
            <person name="Monte I."/>
            <person name="Mosher R."/>
            <person name="Nagasaki H."/>
            <person name="Nakagami H."/>
            <person name="Naramoto S."/>
            <person name="Nishitani K."/>
            <person name="Ohtani M."/>
            <person name="Okamoto T."/>
            <person name="Okumura M."/>
            <person name="Phillips J."/>
            <person name="Pollak B."/>
            <person name="Reinders A."/>
            <person name="Roevekamp M."/>
            <person name="Sano R."/>
            <person name="Sawa S."/>
            <person name="Schmid M."/>
            <person name="Shirakawa M."/>
            <person name="Solano R."/>
            <person name="Spunde A."/>
            <person name="Suetsugu N."/>
            <person name="Sugano S."/>
            <person name="Sugiyama A."/>
            <person name="Sun R."/>
            <person name="Suzuki Y."/>
            <person name="Takenaka M."/>
            <person name="Takezawa D."/>
            <person name="Tomogane H."/>
            <person name="Tsuzuki M."/>
            <person name="Ueda T."/>
            <person name="Umeda M."/>
            <person name="Ward J."/>
            <person name="Watanabe Y."/>
            <person name="Yazaki K."/>
            <person name="Yokoyama R."/>
            <person name="Yoshitake Y."/>
            <person name="Yotsui I."/>
            <person name="Zachgo S."/>
            <person name="Schmutz J."/>
        </authorList>
    </citation>
    <scope>NUCLEOTIDE SEQUENCE [LARGE SCALE GENOMIC DNA]</scope>
    <source>
        <strain evidence="2">cv. B-3</strain>
    </source>
</reference>
<name>A0A397XRP5_BRACM</name>
<gene>
    <name evidence="1" type="ORF">BRARA_I00591</name>
</gene>
<dbReference type="AlphaFoldDB" id="A0A397XRP5"/>
<dbReference type="EMBL" id="CM010636">
    <property type="protein sequence ID" value="RID43747.1"/>
    <property type="molecule type" value="Genomic_DNA"/>
</dbReference>
<protein>
    <submittedName>
        <fullName evidence="1">Uncharacterized protein</fullName>
    </submittedName>
</protein>
<organism evidence="1 2">
    <name type="scientific">Brassica campestris</name>
    <name type="common">Field mustard</name>
    <dbReference type="NCBI Taxonomy" id="3711"/>
    <lineage>
        <taxon>Eukaryota</taxon>
        <taxon>Viridiplantae</taxon>
        <taxon>Streptophyta</taxon>
        <taxon>Embryophyta</taxon>
        <taxon>Tracheophyta</taxon>
        <taxon>Spermatophyta</taxon>
        <taxon>Magnoliopsida</taxon>
        <taxon>eudicotyledons</taxon>
        <taxon>Gunneridae</taxon>
        <taxon>Pentapetalae</taxon>
        <taxon>rosids</taxon>
        <taxon>malvids</taxon>
        <taxon>Brassicales</taxon>
        <taxon>Brassicaceae</taxon>
        <taxon>Brassiceae</taxon>
        <taxon>Brassica</taxon>
    </lineage>
</organism>
<proteinExistence type="predicted"/>
<evidence type="ECO:0000313" key="1">
    <source>
        <dbReference type="EMBL" id="RID43747.1"/>
    </source>
</evidence>
<evidence type="ECO:0000313" key="2">
    <source>
        <dbReference type="Proteomes" id="UP000264353"/>
    </source>
</evidence>